<evidence type="ECO:0000313" key="2">
    <source>
        <dbReference type="Proteomes" id="UP001157418"/>
    </source>
</evidence>
<evidence type="ECO:0000313" key="1">
    <source>
        <dbReference type="EMBL" id="CAH1442848.1"/>
    </source>
</evidence>
<protein>
    <recommendedName>
        <fullName evidence="3">RRM domain-containing protein</fullName>
    </recommendedName>
</protein>
<proteinExistence type="predicted"/>
<accession>A0AAU9NYM2</accession>
<dbReference type="AlphaFoldDB" id="A0AAU9NYM2"/>
<dbReference type="SUPFAM" id="SSF54928">
    <property type="entry name" value="RNA-binding domain, RBD"/>
    <property type="match status" value="1"/>
</dbReference>
<sequence>MNHRRIESVSTPFFVTNFPPEADVKTLWEACDKVGKVVDVYVARKLSKLEIWMGSYHLFASVARFSRDVSNKGVSNKKEKVASHNSVEQVKKLNVHDVAHSSSYANVLKGQGVVKTNKGLVPECILQGQEIDNPLSLTISIFGKLRDIRSIPMLCILLKEEEDGDAPLAVKRVCIKTGKPFLIQDMIKVVAQGVEYGVVVREISNWEPNIIEEGEIGSDIPDVSGGEEEDACFDDDVNDFIDVENGDKVDEGQENSFSMDNTPINGVRGAGFVDRKGRFFQTNNKEKVMEMWMGVFSAKRCCHERCR</sequence>
<organism evidence="1 2">
    <name type="scientific">Lactuca virosa</name>
    <dbReference type="NCBI Taxonomy" id="75947"/>
    <lineage>
        <taxon>Eukaryota</taxon>
        <taxon>Viridiplantae</taxon>
        <taxon>Streptophyta</taxon>
        <taxon>Embryophyta</taxon>
        <taxon>Tracheophyta</taxon>
        <taxon>Spermatophyta</taxon>
        <taxon>Magnoliopsida</taxon>
        <taxon>eudicotyledons</taxon>
        <taxon>Gunneridae</taxon>
        <taxon>Pentapetalae</taxon>
        <taxon>asterids</taxon>
        <taxon>campanulids</taxon>
        <taxon>Asterales</taxon>
        <taxon>Asteraceae</taxon>
        <taxon>Cichorioideae</taxon>
        <taxon>Cichorieae</taxon>
        <taxon>Lactucinae</taxon>
        <taxon>Lactuca</taxon>
    </lineage>
</organism>
<dbReference type="GO" id="GO:0003676">
    <property type="term" value="F:nucleic acid binding"/>
    <property type="evidence" value="ECO:0007669"/>
    <property type="project" value="InterPro"/>
</dbReference>
<name>A0AAU9NYM2_9ASTR</name>
<comment type="caution">
    <text evidence="1">The sequence shown here is derived from an EMBL/GenBank/DDBJ whole genome shotgun (WGS) entry which is preliminary data.</text>
</comment>
<gene>
    <name evidence="1" type="ORF">LVIROSA_LOCUS28813</name>
</gene>
<keyword evidence="2" id="KW-1185">Reference proteome</keyword>
<evidence type="ECO:0008006" key="3">
    <source>
        <dbReference type="Google" id="ProtNLM"/>
    </source>
</evidence>
<dbReference type="InterPro" id="IPR035979">
    <property type="entry name" value="RBD_domain_sf"/>
</dbReference>
<reference evidence="1 2" key="1">
    <citation type="submission" date="2022-01" db="EMBL/GenBank/DDBJ databases">
        <authorList>
            <person name="Xiong W."/>
            <person name="Schranz E."/>
        </authorList>
    </citation>
    <scope>NUCLEOTIDE SEQUENCE [LARGE SCALE GENOMIC DNA]</scope>
</reference>
<dbReference type="Proteomes" id="UP001157418">
    <property type="component" value="Unassembled WGS sequence"/>
</dbReference>
<dbReference type="EMBL" id="CAKMRJ010005412">
    <property type="protein sequence ID" value="CAH1442848.1"/>
    <property type="molecule type" value="Genomic_DNA"/>
</dbReference>